<organism evidence="2 3">
    <name type="scientific">Palleronia abyssalis</name>
    <dbReference type="NCBI Taxonomy" id="1501240"/>
    <lineage>
        <taxon>Bacteria</taxon>
        <taxon>Pseudomonadati</taxon>
        <taxon>Pseudomonadota</taxon>
        <taxon>Alphaproteobacteria</taxon>
        <taxon>Rhodobacterales</taxon>
        <taxon>Roseobacteraceae</taxon>
        <taxon>Palleronia</taxon>
    </lineage>
</organism>
<evidence type="ECO:0008006" key="4">
    <source>
        <dbReference type="Google" id="ProtNLM"/>
    </source>
</evidence>
<evidence type="ECO:0000313" key="2">
    <source>
        <dbReference type="EMBL" id="SPJ22726.1"/>
    </source>
</evidence>
<feature type="transmembrane region" description="Helical" evidence="1">
    <location>
        <begin position="51"/>
        <end position="70"/>
    </location>
</feature>
<feature type="transmembrane region" description="Helical" evidence="1">
    <location>
        <begin position="90"/>
        <end position="113"/>
    </location>
</feature>
<accession>A0A2R8BRK9</accession>
<evidence type="ECO:0000256" key="1">
    <source>
        <dbReference type="SAM" id="Phobius"/>
    </source>
</evidence>
<sequence>MTSLKACARGWKTGSTGTRTDVALARDIVASYRRPGDVVRRRLGSSERAEARALITVFLACFLIFVAQWPRLSRDSFLTGQELQPMLGGALLAWIFIVPLALYGLAGLTHFVARRIGGHATYTEARMALFWALLAASPLWLLWGLVAGFVGPGPALDVVGIVALLAFLGVWAGGLYSVERG</sequence>
<feature type="transmembrane region" description="Helical" evidence="1">
    <location>
        <begin position="125"/>
        <end position="146"/>
    </location>
</feature>
<keyword evidence="1" id="KW-1133">Transmembrane helix</keyword>
<proteinExistence type="predicted"/>
<dbReference type="AlphaFoldDB" id="A0A2R8BRK9"/>
<dbReference type="RefSeq" id="WP_306419514.1">
    <property type="nucleotide sequence ID" value="NZ_ONZF01000001.1"/>
</dbReference>
<reference evidence="2 3" key="1">
    <citation type="submission" date="2018-03" db="EMBL/GenBank/DDBJ databases">
        <authorList>
            <person name="Keele B.F."/>
        </authorList>
    </citation>
    <scope>NUCLEOTIDE SEQUENCE [LARGE SCALE GENOMIC DNA]</scope>
    <source>
        <strain evidence="2 3">CECT 8504</strain>
    </source>
</reference>
<keyword evidence="1" id="KW-0812">Transmembrane</keyword>
<keyword evidence="3" id="KW-1185">Reference proteome</keyword>
<protein>
    <recommendedName>
        <fullName evidence="4">Yip1 domain-containing protein</fullName>
    </recommendedName>
</protein>
<evidence type="ECO:0000313" key="3">
    <source>
        <dbReference type="Proteomes" id="UP000244912"/>
    </source>
</evidence>
<gene>
    <name evidence="2" type="ORF">PAA8504_00524</name>
</gene>
<dbReference type="Proteomes" id="UP000244912">
    <property type="component" value="Unassembled WGS sequence"/>
</dbReference>
<dbReference type="EMBL" id="ONZF01000001">
    <property type="protein sequence ID" value="SPJ22726.1"/>
    <property type="molecule type" value="Genomic_DNA"/>
</dbReference>
<keyword evidence="1" id="KW-0472">Membrane</keyword>
<name>A0A2R8BRK9_9RHOB</name>
<feature type="transmembrane region" description="Helical" evidence="1">
    <location>
        <begin position="158"/>
        <end position="178"/>
    </location>
</feature>